<dbReference type="AlphaFoldDB" id="A0A8H6JBB7"/>
<keyword evidence="2" id="KW-1185">Reference proteome</keyword>
<protein>
    <submittedName>
        <fullName evidence="1">Uncharacterized protein</fullName>
    </submittedName>
</protein>
<evidence type="ECO:0000313" key="1">
    <source>
        <dbReference type="EMBL" id="KAF6809773.1"/>
    </source>
</evidence>
<gene>
    <name evidence="1" type="ORF">CSOJ01_06708</name>
</gene>
<organism evidence="1 2">
    <name type="scientific">Colletotrichum sojae</name>
    <dbReference type="NCBI Taxonomy" id="2175907"/>
    <lineage>
        <taxon>Eukaryota</taxon>
        <taxon>Fungi</taxon>
        <taxon>Dikarya</taxon>
        <taxon>Ascomycota</taxon>
        <taxon>Pezizomycotina</taxon>
        <taxon>Sordariomycetes</taxon>
        <taxon>Hypocreomycetidae</taxon>
        <taxon>Glomerellales</taxon>
        <taxon>Glomerellaceae</taxon>
        <taxon>Colletotrichum</taxon>
        <taxon>Colletotrichum orchidearum species complex</taxon>
    </lineage>
</organism>
<proteinExistence type="predicted"/>
<comment type="caution">
    <text evidence="1">The sequence shown here is derived from an EMBL/GenBank/DDBJ whole genome shotgun (WGS) entry which is preliminary data.</text>
</comment>
<dbReference type="Proteomes" id="UP000652219">
    <property type="component" value="Unassembled WGS sequence"/>
</dbReference>
<sequence length="26" mass="2977">MATLRTIMRGWLVRTGRVILRCQGMG</sequence>
<dbReference type="EMBL" id="WIGN01000096">
    <property type="protein sequence ID" value="KAF6809773.1"/>
    <property type="molecule type" value="Genomic_DNA"/>
</dbReference>
<name>A0A8H6JBB7_9PEZI</name>
<reference evidence="1 2" key="1">
    <citation type="journal article" date="2020" name="Phytopathology">
        <title>Genome Sequence Resources of Colletotrichum truncatum, C. plurivorum, C. musicola, and C. sojae: Four Species Pathogenic to Soybean (Glycine max).</title>
        <authorList>
            <person name="Rogerio F."/>
            <person name="Boufleur T.R."/>
            <person name="Ciampi-Guillardi M."/>
            <person name="Sukno S.A."/>
            <person name="Thon M.R."/>
            <person name="Massola Junior N.S."/>
            <person name="Baroncelli R."/>
        </authorList>
    </citation>
    <scope>NUCLEOTIDE SEQUENCE [LARGE SCALE GENOMIC DNA]</scope>
    <source>
        <strain evidence="1 2">LFN0009</strain>
    </source>
</reference>
<evidence type="ECO:0000313" key="2">
    <source>
        <dbReference type="Proteomes" id="UP000652219"/>
    </source>
</evidence>
<accession>A0A8H6JBB7</accession>